<dbReference type="Proteomes" id="UP000053661">
    <property type="component" value="Unassembled WGS sequence"/>
</dbReference>
<dbReference type="SUPFAM" id="SSF58069">
    <property type="entry name" value="Virus ectodomain"/>
    <property type="match status" value="1"/>
</dbReference>
<sequence length="57" mass="6494">AIDFLLLMQGYGCEILEGMCCTNLSDHSESIHETIQKLKDQVNEFQVHQEPTWLGSL</sequence>
<dbReference type="EMBL" id="KL455752">
    <property type="protein sequence ID" value="KFV09059.1"/>
    <property type="molecule type" value="Genomic_DNA"/>
</dbReference>
<feature type="non-terminal residue" evidence="1">
    <location>
        <position position="1"/>
    </location>
</feature>
<reference evidence="1 2" key="1">
    <citation type="submission" date="2014-04" db="EMBL/GenBank/DDBJ databases">
        <title>Genome evolution of avian class.</title>
        <authorList>
            <person name="Zhang G."/>
            <person name="Li C."/>
        </authorList>
    </citation>
    <scope>NUCLEOTIDE SEQUENCE [LARGE SCALE GENOMIC DNA]</scope>
    <source>
        <strain evidence="1">BGI_N340</strain>
    </source>
</reference>
<accession>A0A093C7R7</accession>
<evidence type="ECO:0000313" key="1">
    <source>
        <dbReference type="EMBL" id="KFV09059.1"/>
    </source>
</evidence>
<feature type="non-terminal residue" evidence="1">
    <location>
        <position position="57"/>
    </location>
</feature>
<organism evidence="1 2">
    <name type="scientific">Tauraco erythrolophus</name>
    <name type="common">Red-crested turaco</name>
    <dbReference type="NCBI Taxonomy" id="121530"/>
    <lineage>
        <taxon>Eukaryota</taxon>
        <taxon>Metazoa</taxon>
        <taxon>Chordata</taxon>
        <taxon>Craniata</taxon>
        <taxon>Vertebrata</taxon>
        <taxon>Euteleostomi</taxon>
        <taxon>Archelosauria</taxon>
        <taxon>Archosauria</taxon>
        <taxon>Dinosauria</taxon>
        <taxon>Saurischia</taxon>
        <taxon>Theropoda</taxon>
        <taxon>Coelurosauria</taxon>
        <taxon>Aves</taxon>
        <taxon>Neognathae</taxon>
        <taxon>Neoaves</taxon>
        <taxon>Otidimorphae</taxon>
        <taxon>Musophagiformes</taxon>
        <taxon>Musophagidae</taxon>
        <taxon>Tauraco</taxon>
    </lineage>
</organism>
<dbReference type="Gene3D" id="1.10.287.210">
    <property type="match status" value="1"/>
</dbReference>
<gene>
    <name evidence="1" type="ORF">N340_02295</name>
</gene>
<protein>
    <submittedName>
        <fullName evidence="1">Uncharacterized protein</fullName>
    </submittedName>
</protein>
<evidence type="ECO:0000313" key="2">
    <source>
        <dbReference type="Proteomes" id="UP000053661"/>
    </source>
</evidence>
<name>A0A093C7R7_TAUER</name>
<dbReference type="AlphaFoldDB" id="A0A093C7R7"/>
<proteinExistence type="predicted"/>
<keyword evidence="2" id="KW-1185">Reference proteome</keyword>